<dbReference type="HOGENOM" id="CLU_030811_0_0_1"/>
<organism evidence="1 2">
    <name type="scientific">Amanita muscaria (strain Koide BX008)</name>
    <dbReference type="NCBI Taxonomy" id="946122"/>
    <lineage>
        <taxon>Eukaryota</taxon>
        <taxon>Fungi</taxon>
        <taxon>Dikarya</taxon>
        <taxon>Basidiomycota</taxon>
        <taxon>Agaricomycotina</taxon>
        <taxon>Agaricomycetes</taxon>
        <taxon>Agaricomycetidae</taxon>
        <taxon>Agaricales</taxon>
        <taxon>Pluteineae</taxon>
        <taxon>Amanitaceae</taxon>
        <taxon>Amanita</taxon>
    </lineage>
</organism>
<dbReference type="InParanoid" id="A0A0C2WR11"/>
<protein>
    <submittedName>
        <fullName evidence="1">Uncharacterized protein</fullName>
    </submittedName>
</protein>
<dbReference type="EMBL" id="KN818321">
    <property type="protein sequence ID" value="KIL59176.1"/>
    <property type="molecule type" value="Genomic_DNA"/>
</dbReference>
<evidence type="ECO:0000313" key="2">
    <source>
        <dbReference type="Proteomes" id="UP000054549"/>
    </source>
</evidence>
<dbReference type="AlphaFoldDB" id="A0A0C2WR11"/>
<dbReference type="STRING" id="946122.A0A0C2WR11"/>
<reference evidence="1 2" key="1">
    <citation type="submission" date="2014-04" db="EMBL/GenBank/DDBJ databases">
        <title>Evolutionary Origins and Diversification of the Mycorrhizal Mutualists.</title>
        <authorList>
            <consortium name="DOE Joint Genome Institute"/>
            <consortium name="Mycorrhizal Genomics Consortium"/>
            <person name="Kohler A."/>
            <person name="Kuo A."/>
            <person name="Nagy L.G."/>
            <person name="Floudas D."/>
            <person name="Copeland A."/>
            <person name="Barry K.W."/>
            <person name="Cichocki N."/>
            <person name="Veneault-Fourrey C."/>
            <person name="LaButti K."/>
            <person name="Lindquist E.A."/>
            <person name="Lipzen A."/>
            <person name="Lundell T."/>
            <person name="Morin E."/>
            <person name="Murat C."/>
            <person name="Riley R."/>
            <person name="Ohm R."/>
            <person name="Sun H."/>
            <person name="Tunlid A."/>
            <person name="Henrissat B."/>
            <person name="Grigoriev I.V."/>
            <person name="Hibbett D.S."/>
            <person name="Martin F."/>
        </authorList>
    </citation>
    <scope>NUCLEOTIDE SEQUENCE [LARGE SCALE GENOMIC DNA]</scope>
    <source>
        <strain evidence="1 2">Koide BX008</strain>
    </source>
</reference>
<keyword evidence="2" id="KW-1185">Reference proteome</keyword>
<evidence type="ECO:0000313" key="1">
    <source>
        <dbReference type="EMBL" id="KIL59176.1"/>
    </source>
</evidence>
<proteinExistence type="predicted"/>
<sequence>MKAYHLKPSRRIMLHTSNTSPYSRLNGDVLREIFMYCIIRDPYDYPDTNISTSFVFAGAYKPSIRKRPQSSLSQVCSSWRAIALRTPQLWDNICIVNLTEASLSTAREYLSRTRNLPISITIRQCTTGQSGLDWRSQLTDFLSSSYRIRTLDLGVSSGFHHVLPDLPQLESLLIHSHPSQEKVQIDLNDTRYPKLAVVCIGGAYKISSFNSRSLRIFDGTKLSMTVIESWDLLTCCPSLEESRLNITQVNGSRRPVSMPQIHLQRLRILCLRSESDISFSTFIEVLTLPVVEQLHVVHAWSAIAFQSLAHRSNYFAHLRNFVLRTSTSVVDAGALLASIPWITNISLPDLDFTHLALNGLARGSLAPRLQTLTAGSISNTELFLDMVESRMENAQMSSNGVPAPFTKVVFDADDDACYSDRLRDMQQRGIPIKAES</sequence>
<dbReference type="OrthoDB" id="3268380at2759"/>
<gene>
    <name evidence="1" type="ORF">M378DRAFT_169692</name>
</gene>
<dbReference type="Proteomes" id="UP000054549">
    <property type="component" value="Unassembled WGS sequence"/>
</dbReference>
<name>A0A0C2WR11_AMAMK</name>
<accession>A0A0C2WR11</accession>